<evidence type="ECO:0000313" key="2">
    <source>
        <dbReference type="Proteomes" id="UP001162483"/>
    </source>
</evidence>
<sequence>MTGVRGACALLCTVTPPTTCYPPIAYGGDTAAASRLLHRSASRGQGKVRGNPLPLCLRSLDTGRGRDDAVA</sequence>
<protein>
    <recommendedName>
        <fullName evidence="3">Secreted protein</fullName>
    </recommendedName>
</protein>
<organism evidence="1 2">
    <name type="scientific">Staurois parvus</name>
    <dbReference type="NCBI Taxonomy" id="386267"/>
    <lineage>
        <taxon>Eukaryota</taxon>
        <taxon>Metazoa</taxon>
        <taxon>Chordata</taxon>
        <taxon>Craniata</taxon>
        <taxon>Vertebrata</taxon>
        <taxon>Euteleostomi</taxon>
        <taxon>Amphibia</taxon>
        <taxon>Batrachia</taxon>
        <taxon>Anura</taxon>
        <taxon>Neobatrachia</taxon>
        <taxon>Ranoidea</taxon>
        <taxon>Ranidae</taxon>
        <taxon>Staurois</taxon>
    </lineage>
</organism>
<reference evidence="1" key="1">
    <citation type="submission" date="2023-05" db="EMBL/GenBank/DDBJ databases">
        <authorList>
            <person name="Stuckert A."/>
        </authorList>
    </citation>
    <scope>NUCLEOTIDE SEQUENCE</scope>
</reference>
<proteinExistence type="predicted"/>
<comment type="caution">
    <text evidence="1">The sequence shown here is derived from an EMBL/GenBank/DDBJ whole genome shotgun (WGS) entry which is preliminary data.</text>
</comment>
<dbReference type="Proteomes" id="UP001162483">
    <property type="component" value="Unassembled WGS sequence"/>
</dbReference>
<evidence type="ECO:0008006" key="3">
    <source>
        <dbReference type="Google" id="ProtNLM"/>
    </source>
</evidence>
<accession>A0ABN9AB91</accession>
<gene>
    <name evidence="1" type="ORF">SPARVUS_LOCUS339953</name>
</gene>
<evidence type="ECO:0000313" key="1">
    <source>
        <dbReference type="EMBL" id="CAI9533244.1"/>
    </source>
</evidence>
<name>A0ABN9AB91_9NEOB</name>
<keyword evidence="2" id="KW-1185">Reference proteome</keyword>
<dbReference type="EMBL" id="CATNWA010000120">
    <property type="protein sequence ID" value="CAI9533244.1"/>
    <property type="molecule type" value="Genomic_DNA"/>
</dbReference>